<dbReference type="EMBL" id="PYAL01000001">
    <property type="protein sequence ID" value="RXN92429.1"/>
    <property type="molecule type" value="Genomic_DNA"/>
</dbReference>
<dbReference type="Pfam" id="PF00015">
    <property type="entry name" value="MCPsignal"/>
    <property type="match status" value="1"/>
</dbReference>
<dbReference type="PROSITE" id="PS50111">
    <property type="entry name" value="CHEMOTAXIS_TRANSDUC_2"/>
    <property type="match status" value="1"/>
</dbReference>
<dbReference type="CDD" id="cd19411">
    <property type="entry name" value="MCP2201-like_sensor"/>
    <property type="match status" value="1"/>
</dbReference>
<sequence length="539" mass="56975">MLKNMKIGARLALGFGLVLALAIVITGISLWRLSGVADASRVMMERPLAKERMTNDWANFVLVGITRTSAIAKSSDASLSAFFAGDAAEGTRVSLEIMKQLEPLIRNEDEQAVYKKIMDVRGGYVNARDTIMKLKAEGKADEASKVFESAFRPASVSYSKLLAEFVGLQRKRLDQEAAHIQEIEASSRQQLILLAALALAFGSLCAWALTRGITRPLASALVAARRVADGDLSSEIAVHGRDETGQLLHALQTMNGNLRNIVGQVRGGTDSIATAAREIAAGNLDLSSRTEEQASSLSETAATMEQMTVTVKQNAENARQANQLAMSASEVASRGGAVVSQVVGTMTSINESSRRIVDIIGVIDGIAFQTNILALNAAVEAARAGEQGRGFAVVASEVRSLAQRSATAAKDIKQLIGDSVSKVDSGSQLVSQAGATMEEIVESVKRVTDIMGEISAATHEQTGSIEQINLAIAQMEQVTQQNAALVEEAAAASGAMQDQTATLAQLVSIFRLAHGTAEQAVARLTEARPDAGEFAVLPA</sequence>
<dbReference type="CDD" id="cd11386">
    <property type="entry name" value="MCP_signal"/>
    <property type="match status" value="1"/>
</dbReference>
<keyword evidence="4" id="KW-0807">Transducer</keyword>
<dbReference type="Pfam" id="PF00672">
    <property type="entry name" value="HAMP"/>
    <property type="match status" value="1"/>
</dbReference>
<evidence type="ECO:0000256" key="2">
    <source>
        <dbReference type="ARBA" id="ARBA00022481"/>
    </source>
</evidence>
<dbReference type="PANTHER" id="PTHR43531:SF14">
    <property type="entry name" value="METHYL-ACCEPTING CHEMOTAXIS PROTEIN I-RELATED"/>
    <property type="match status" value="1"/>
</dbReference>
<comment type="subcellular location">
    <subcellularLocation>
        <location evidence="1">Membrane</location>
    </subcellularLocation>
</comment>
<dbReference type="Proteomes" id="UP000290849">
    <property type="component" value="Unassembled WGS sequence"/>
</dbReference>
<dbReference type="PROSITE" id="PS50885">
    <property type="entry name" value="HAMP"/>
    <property type="match status" value="1"/>
</dbReference>
<dbReference type="AlphaFoldDB" id="A0A4Q1HNF0"/>
<organism evidence="7 8">
    <name type="scientific">Achromobacter aloeverae</name>
    <dbReference type="NCBI Taxonomy" id="1750518"/>
    <lineage>
        <taxon>Bacteria</taxon>
        <taxon>Pseudomonadati</taxon>
        <taxon>Pseudomonadota</taxon>
        <taxon>Betaproteobacteria</taxon>
        <taxon>Burkholderiales</taxon>
        <taxon>Alcaligenaceae</taxon>
        <taxon>Achromobacter</taxon>
    </lineage>
</organism>
<feature type="domain" description="HAMP" evidence="6">
    <location>
        <begin position="211"/>
        <end position="263"/>
    </location>
</feature>
<evidence type="ECO:0000256" key="3">
    <source>
        <dbReference type="ARBA" id="ARBA00029447"/>
    </source>
</evidence>
<evidence type="ECO:0008006" key="9">
    <source>
        <dbReference type="Google" id="ProtNLM"/>
    </source>
</evidence>
<evidence type="ECO:0000256" key="1">
    <source>
        <dbReference type="ARBA" id="ARBA00004370"/>
    </source>
</evidence>
<dbReference type="InterPro" id="IPR004089">
    <property type="entry name" value="MCPsignal_dom"/>
</dbReference>
<proteinExistence type="inferred from homology"/>
<feature type="domain" description="Methyl-accepting transducer" evidence="5">
    <location>
        <begin position="268"/>
        <end position="497"/>
    </location>
</feature>
<evidence type="ECO:0000259" key="6">
    <source>
        <dbReference type="PROSITE" id="PS50885"/>
    </source>
</evidence>
<comment type="similarity">
    <text evidence="3">Belongs to the methyl-accepting chemotaxis (MCP) protein family.</text>
</comment>
<evidence type="ECO:0000313" key="7">
    <source>
        <dbReference type="EMBL" id="RXN92429.1"/>
    </source>
</evidence>
<dbReference type="PRINTS" id="PR00260">
    <property type="entry name" value="CHEMTRNSDUCR"/>
</dbReference>
<dbReference type="InterPro" id="IPR047347">
    <property type="entry name" value="YvaQ-like_sensor"/>
</dbReference>
<dbReference type="CDD" id="cd06225">
    <property type="entry name" value="HAMP"/>
    <property type="match status" value="1"/>
</dbReference>
<dbReference type="Gene3D" id="1.10.287.950">
    <property type="entry name" value="Methyl-accepting chemotaxis protein"/>
    <property type="match status" value="1"/>
</dbReference>
<gene>
    <name evidence="7" type="ORF">C7R54_01335</name>
</gene>
<name>A0A4Q1HNF0_9BURK</name>
<dbReference type="GO" id="GO:0006935">
    <property type="term" value="P:chemotaxis"/>
    <property type="evidence" value="ECO:0007669"/>
    <property type="project" value="InterPro"/>
</dbReference>
<keyword evidence="2" id="KW-0488">Methylation</keyword>
<dbReference type="FunFam" id="1.10.287.950:FF:000001">
    <property type="entry name" value="Methyl-accepting chemotaxis sensory transducer"/>
    <property type="match status" value="1"/>
</dbReference>
<dbReference type="InterPro" id="IPR004090">
    <property type="entry name" value="Chemotax_Me-accpt_rcpt"/>
</dbReference>
<dbReference type="Pfam" id="PF12729">
    <property type="entry name" value="4HB_MCP_1"/>
    <property type="match status" value="1"/>
</dbReference>
<dbReference type="SUPFAM" id="SSF58104">
    <property type="entry name" value="Methyl-accepting chemotaxis protein (MCP) signaling domain"/>
    <property type="match status" value="1"/>
</dbReference>
<protein>
    <recommendedName>
        <fullName evidence="9">Methyl-accepting chemotaxis protein</fullName>
    </recommendedName>
</protein>
<keyword evidence="8" id="KW-1185">Reference proteome</keyword>
<dbReference type="OrthoDB" id="9806477at2"/>
<dbReference type="GO" id="GO:0004888">
    <property type="term" value="F:transmembrane signaling receptor activity"/>
    <property type="evidence" value="ECO:0007669"/>
    <property type="project" value="InterPro"/>
</dbReference>
<dbReference type="GO" id="GO:0007165">
    <property type="term" value="P:signal transduction"/>
    <property type="evidence" value="ECO:0007669"/>
    <property type="project" value="UniProtKB-KW"/>
</dbReference>
<reference evidence="7 8" key="1">
    <citation type="journal article" date="2017" name="Int. J. Syst. Evol. Microbiol.">
        <title>Achromobacter aloeverae sp. nov., isolated from the root of Aloe vera (L.) Burm.f.</title>
        <authorList>
            <person name="Kuncharoen N."/>
            <person name="Muramatsu Y."/>
            <person name="Shibata C."/>
            <person name="Kamakura Y."/>
            <person name="Nakagawa Y."/>
            <person name="Tanasupawat S."/>
        </authorList>
    </citation>
    <scope>NUCLEOTIDE SEQUENCE [LARGE SCALE GENOMIC DNA]</scope>
    <source>
        <strain evidence="7 8">AVA-1</strain>
    </source>
</reference>
<evidence type="ECO:0000313" key="8">
    <source>
        <dbReference type="Proteomes" id="UP000290849"/>
    </source>
</evidence>
<dbReference type="PANTHER" id="PTHR43531">
    <property type="entry name" value="PROTEIN ICFG"/>
    <property type="match status" value="1"/>
</dbReference>
<dbReference type="InterPro" id="IPR003660">
    <property type="entry name" value="HAMP_dom"/>
</dbReference>
<dbReference type="InterPro" id="IPR051310">
    <property type="entry name" value="MCP_chemotaxis"/>
</dbReference>
<dbReference type="InterPro" id="IPR024478">
    <property type="entry name" value="HlyB_4HB_MCP"/>
</dbReference>
<comment type="caution">
    <text evidence="7">The sequence shown here is derived from an EMBL/GenBank/DDBJ whole genome shotgun (WGS) entry which is preliminary data.</text>
</comment>
<dbReference type="RefSeq" id="WP_129148393.1">
    <property type="nucleotide sequence ID" value="NZ_JBHSDO010000016.1"/>
</dbReference>
<accession>A0A4Q1HNF0</accession>
<evidence type="ECO:0000256" key="4">
    <source>
        <dbReference type="PROSITE-ProRule" id="PRU00284"/>
    </source>
</evidence>
<dbReference type="GO" id="GO:0005886">
    <property type="term" value="C:plasma membrane"/>
    <property type="evidence" value="ECO:0007669"/>
    <property type="project" value="TreeGrafter"/>
</dbReference>
<dbReference type="SMART" id="SM00283">
    <property type="entry name" value="MA"/>
    <property type="match status" value="1"/>
</dbReference>
<evidence type="ECO:0000259" key="5">
    <source>
        <dbReference type="PROSITE" id="PS50111"/>
    </source>
</evidence>
<dbReference type="SMART" id="SM00304">
    <property type="entry name" value="HAMP"/>
    <property type="match status" value="1"/>
</dbReference>